<dbReference type="Gene3D" id="2.10.260.10">
    <property type="match status" value="1"/>
</dbReference>
<dbReference type="GO" id="GO:0003677">
    <property type="term" value="F:DNA binding"/>
    <property type="evidence" value="ECO:0007669"/>
    <property type="project" value="InterPro"/>
</dbReference>
<dbReference type="Pfam" id="PF04014">
    <property type="entry name" value="MazE_antitoxin"/>
    <property type="match status" value="1"/>
</dbReference>
<dbReference type="Proteomes" id="UP001223336">
    <property type="component" value="Unassembled WGS sequence"/>
</dbReference>
<dbReference type="EMBL" id="CP133217">
    <property type="protein sequence ID" value="WML87949.1"/>
    <property type="molecule type" value="Genomic_DNA"/>
</dbReference>
<keyword evidence="5" id="KW-1185">Reference proteome</keyword>
<dbReference type="Proteomes" id="UP001229862">
    <property type="component" value="Chromosome"/>
</dbReference>
<dbReference type="PANTHER" id="PTHR37550:SF1">
    <property type="entry name" value="SSL1300 PROTEIN"/>
    <property type="match status" value="1"/>
</dbReference>
<evidence type="ECO:0000313" key="3">
    <source>
        <dbReference type="EMBL" id="MDQ5767188.1"/>
    </source>
</evidence>
<evidence type="ECO:0000259" key="2">
    <source>
        <dbReference type="Pfam" id="PF04014"/>
    </source>
</evidence>
<organism evidence="4">
    <name type="scientific">Thiothrix subterranea</name>
    <dbReference type="NCBI Taxonomy" id="2735563"/>
    <lineage>
        <taxon>Bacteria</taxon>
        <taxon>Pseudomonadati</taxon>
        <taxon>Pseudomonadota</taxon>
        <taxon>Gammaproteobacteria</taxon>
        <taxon>Thiotrichales</taxon>
        <taxon>Thiotrichaceae</taxon>
        <taxon>Thiothrix</taxon>
    </lineage>
</organism>
<evidence type="ECO:0000313" key="4">
    <source>
        <dbReference type="EMBL" id="WML87949.1"/>
    </source>
</evidence>
<name>A0AA51MNW1_9GAMM</name>
<dbReference type="AlphaFoldDB" id="A0AA51MNW1"/>
<dbReference type="InterPro" id="IPR051734">
    <property type="entry name" value="VapB_TA_antitoxins"/>
</dbReference>
<accession>A0AA51MNW1</accession>
<protein>
    <submittedName>
        <fullName evidence="4">Type II toxin-antitoxin system VapB family antitoxin</fullName>
    </submittedName>
</protein>
<dbReference type="NCBIfam" id="NF040493">
    <property type="entry name" value="TA_anti_VapB"/>
    <property type="match status" value="1"/>
</dbReference>
<evidence type="ECO:0000313" key="5">
    <source>
        <dbReference type="Proteomes" id="UP001223336"/>
    </source>
</evidence>
<proteinExistence type="inferred from homology"/>
<dbReference type="PANTHER" id="PTHR37550">
    <property type="entry name" value="ANTITOXIN VAPB1"/>
    <property type="match status" value="1"/>
</dbReference>
<dbReference type="InterPro" id="IPR007159">
    <property type="entry name" value="SpoVT-AbrB_dom"/>
</dbReference>
<comment type="similarity">
    <text evidence="1">Belongs to the VapB family.</text>
</comment>
<dbReference type="InterPro" id="IPR047976">
    <property type="entry name" value="Anti_VapB2-like"/>
</dbReference>
<reference evidence="4 5" key="1">
    <citation type="submission" date="2023-08" db="EMBL/GenBank/DDBJ databases">
        <title>New molecular markers tilS and rpoB for phylogenetic and monitoring studies of the genus Thiothrix biodiversity.</title>
        <authorList>
            <person name="Ravin N.V."/>
            <person name="Smolyakov D."/>
            <person name="Markov N.D."/>
            <person name="Beletsky A.V."/>
            <person name="Mardanov A.V."/>
            <person name="Rudenko T.S."/>
            <person name="Grabovich M.Y."/>
        </authorList>
    </citation>
    <scope>NUCLEOTIDE SEQUENCE</scope>
    <source>
        <strain evidence="4">DNT52</strain>
        <strain evidence="3 5">H33</strain>
    </source>
</reference>
<dbReference type="InterPro" id="IPR037914">
    <property type="entry name" value="SpoVT-AbrB_sf"/>
</dbReference>
<sequence length="73" mass="8330">MTAIAARLFKNGQSQAVRIPRIFQFEGIDEMLIRREGDELIITPKRKSWTSFADIPSADADFMAERPHIATHD</sequence>
<gene>
    <name evidence="4" type="primary">vapB</name>
    <name evidence="3" type="ORF">RCC75_01515</name>
    <name evidence="4" type="ORF">RCG00_06155</name>
</gene>
<dbReference type="EMBL" id="JAVFKN010000001">
    <property type="protein sequence ID" value="MDQ5767188.1"/>
    <property type="molecule type" value="Genomic_DNA"/>
</dbReference>
<feature type="domain" description="SpoVT-AbrB" evidence="2">
    <location>
        <begin position="9"/>
        <end position="49"/>
    </location>
</feature>
<dbReference type="RefSeq" id="WP_308133406.1">
    <property type="nucleotide sequence ID" value="NZ_CP133197.1"/>
</dbReference>
<dbReference type="SUPFAM" id="SSF89447">
    <property type="entry name" value="AbrB/MazE/MraZ-like"/>
    <property type="match status" value="1"/>
</dbReference>
<evidence type="ECO:0000256" key="1">
    <source>
        <dbReference type="ARBA" id="ARBA00007924"/>
    </source>
</evidence>